<dbReference type="AlphaFoldDB" id="C6DFB6"/>
<evidence type="ECO:0000256" key="5">
    <source>
        <dbReference type="RuleBase" id="RU000469"/>
    </source>
</evidence>
<name>C6DFB6_PECCP</name>
<dbReference type="Gene3D" id="2.40.160.10">
    <property type="entry name" value="Porin"/>
    <property type="match status" value="1"/>
</dbReference>
<evidence type="ECO:0000256" key="4">
    <source>
        <dbReference type="ARBA" id="ARBA00023136"/>
    </source>
</evidence>
<keyword evidence="3 6" id="KW-0732">Signal</keyword>
<dbReference type="KEGG" id="pct:PC1_1784"/>
<evidence type="ECO:0000256" key="6">
    <source>
        <dbReference type="SAM" id="SignalP"/>
    </source>
</evidence>
<dbReference type="PRINTS" id="PR00183">
    <property type="entry name" value="ECOLIPORIN"/>
</dbReference>
<organism evidence="7 8">
    <name type="scientific">Pectobacterium carotovorum subsp. carotovorum (strain PC1)</name>
    <dbReference type="NCBI Taxonomy" id="561230"/>
    <lineage>
        <taxon>Bacteria</taxon>
        <taxon>Pseudomonadati</taxon>
        <taxon>Pseudomonadota</taxon>
        <taxon>Gammaproteobacteria</taxon>
        <taxon>Enterobacterales</taxon>
        <taxon>Pectobacteriaceae</taxon>
        <taxon>Pectobacterium</taxon>
    </lineage>
</organism>
<dbReference type="HOGENOM" id="CLU_058202_0_0_6"/>
<gene>
    <name evidence="7" type="ordered locus">PC1_1784</name>
</gene>
<proteinExistence type="inferred from homology"/>
<dbReference type="InterPro" id="IPR013793">
    <property type="entry name" value="Porin_Gram-ve_CS"/>
</dbReference>
<protein>
    <submittedName>
        <fullName evidence="7">Porin Gram-negative type</fullName>
    </submittedName>
</protein>
<accession>C6DFB6</accession>
<dbReference type="CDD" id="cd00342">
    <property type="entry name" value="gram_neg_porins"/>
    <property type="match status" value="1"/>
</dbReference>
<keyword evidence="5" id="KW-0812">Transmembrane</keyword>
<comment type="subunit">
    <text evidence="5">Homotrimer.</text>
</comment>
<reference evidence="7 8" key="1">
    <citation type="submission" date="2009-07" db="EMBL/GenBank/DDBJ databases">
        <title>Complete sequence of Pectobacterium carotovorum subsp. carotovorum PC1.</title>
        <authorList>
            <consortium name="US DOE Joint Genome Institute"/>
            <person name="Lucas S."/>
            <person name="Copeland A."/>
            <person name="Lapidus A."/>
            <person name="Glavina del Rio T."/>
            <person name="Tice H."/>
            <person name="Bruce D."/>
            <person name="Goodwin L."/>
            <person name="Pitluck S."/>
            <person name="Munk A.C."/>
            <person name="Brettin T."/>
            <person name="Detter J.C."/>
            <person name="Han C."/>
            <person name="Tapia R."/>
            <person name="Larimer F."/>
            <person name="Land M."/>
            <person name="Hauser L."/>
            <person name="Kyrpides N."/>
            <person name="Mikhailova N."/>
            <person name="Balakrishnan V."/>
            <person name="Glasner J."/>
            <person name="Perna N.T."/>
        </authorList>
    </citation>
    <scope>NUCLEOTIDE SEQUENCE [LARGE SCALE GENOMIC DNA]</scope>
    <source>
        <strain evidence="7 8">PC1</strain>
    </source>
</reference>
<dbReference type="PROSITE" id="PS00576">
    <property type="entry name" value="GRAM_NEG_PORIN"/>
    <property type="match status" value="1"/>
</dbReference>
<dbReference type="GO" id="GO:0046930">
    <property type="term" value="C:pore complex"/>
    <property type="evidence" value="ECO:0007669"/>
    <property type="project" value="UniProtKB-KW"/>
</dbReference>
<keyword evidence="5" id="KW-0813">Transport</keyword>
<dbReference type="PRINTS" id="PR00182">
    <property type="entry name" value="ECOLNEIPORIN"/>
</dbReference>
<keyword evidence="5" id="KW-0998">Cell outer membrane</keyword>
<dbReference type="EMBL" id="CP001657">
    <property type="protein sequence ID" value="ACT12825.1"/>
    <property type="molecule type" value="Genomic_DNA"/>
</dbReference>
<evidence type="ECO:0000256" key="2">
    <source>
        <dbReference type="ARBA" id="ARBA00007539"/>
    </source>
</evidence>
<comment type="similarity">
    <text evidence="2 5">Belongs to the Gram-negative porin family.</text>
</comment>
<dbReference type="SUPFAM" id="SSF56935">
    <property type="entry name" value="Porins"/>
    <property type="match status" value="1"/>
</dbReference>
<feature type="chain" id="PRO_5002964148" evidence="6">
    <location>
        <begin position="23"/>
        <end position="373"/>
    </location>
</feature>
<dbReference type="PANTHER" id="PTHR34501:SF2">
    <property type="entry name" value="OUTER MEMBRANE PORIN F-RELATED"/>
    <property type="match status" value="1"/>
</dbReference>
<dbReference type="GO" id="GO:0015288">
    <property type="term" value="F:porin activity"/>
    <property type="evidence" value="ECO:0007669"/>
    <property type="project" value="UniProtKB-KW"/>
</dbReference>
<dbReference type="InterPro" id="IPR001897">
    <property type="entry name" value="Porin_gammaproteobac"/>
</dbReference>
<dbReference type="InterPro" id="IPR001702">
    <property type="entry name" value="Porin_Gram-ve"/>
</dbReference>
<comment type="subcellular location">
    <subcellularLocation>
        <location evidence="1 5">Cell outer membrane</location>
        <topology evidence="1 5">Multi-pass membrane protein</topology>
    </subcellularLocation>
</comment>
<sequence length="373" mass="40385">MMKRNILAVVIPALLVAGAANAAEVYNKDGNKLDLTGKITGLHYFSDNNGNDGDKTYARLGFKGETQIADQLTGFGRFEYQFQGNRAESSGSSNADKTRYAFAGLKFADAGSFDYGRNLGIAYDGIAYTDVLPEFGGDQSNSDNFLTGRSTGVATYRNSNFFGLVDGWNFAVQYQGKNNSDSTNRRGNINEQNGDGWGISSSYDSDIGLGVVASYAAINRTDNQNNNATTGRGKKAEAWATGLKYDANAIYLAATYGEYRNLSYIGQASGPNSTVVAGDTDGFADKTKIFEAVAQYNFDFGLTPSLAYVSGKAKDDVNNKNDYITKYVSVGATYAFNKNMSTYVDYQINLIKDNNVYGINDDDTVAVGLTYQF</sequence>
<keyword evidence="5" id="KW-0626">Porin</keyword>
<dbReference type="GO" id="GO:0009279">
    <property type="term" value="C:cell outer membrane"/>
    <property type="evidence" value="ECO:0007669"/>
    <property type="project" value="UniProtKB-SubCell"/>
</dbReference>
<evidence type="ECO:0000313" key="8">
    <source>
        <dbReference type="Proteomes" id="UP000002736"/>
    </source>
</evidence>
<dbReference type="PANTHER" id="PTHR34501">
    <property type="entry name" value="PROTEIN YDDL-RELATED"/>
    <property type="match status" value="1"/>
</dbReference>
<keyword evidence="5" id="KW-0406">Ion transport</keyword>
<dbReference type="RefSeq" id="WP_015840032.1">
    <property type="nucleotide sequence ID" value="NC_012917.1"/>
</dbReference>
<evidence type="ECO:0000313" key="7">
    <source>
        <dbReference type="EMBL" id="ACT12825.1"/>
    </source>
</evidence>
<keyword evidence="4 5" id="KW-0472">Membrane</keyword>
<dbReference type="Proteomes" id="UP000002736">
    <property type="component" value="Chromosome"/>
</dbReference>
<dbReference type="InterPro" id="IPR023614">
    <property type="entry name" value="Porin_dom_sf"/>
</dbReference>
<dbReference type="GO" id="GO:0034220">
    <property type="term" value="P:monoatomic ion transmembrane transport"/>
    <property type="evidence" value="ECO:0007669"/>
    <property type="project" value="InterPro"/>
</dbReference>
<feature type="signal peptide" evidence="6">
    <location>
        <begin position="1"/>
        <end position="22"/>
    </location>
</feature>
<evidence type="ECO:0000256" key="1">
    <source>
        <dbReference type="ARBA" id="ARBA00004571"/>
    </source>
</evidence>
<evidence type="ECO:0000256" key="3">
    <source>
        <dbReference type="ARBA" id="ARBA00022729"/>
    </source>
</evidence>
<dbReference type="InterPro" id="IPR050298">
    <property type="entry name" value="Gram-neg_bact_OMP"/>
</dbReference>
<dbReference type="Pfam" id="PF00267">
    <property type="entry name" value="Porin_1"/>
    <property type="match status" value="1"/>
</dbReference>
<dbReference type="InterPro" id="IPR033900">
    <property type="entry name" value="Gram_neg_porin_domain"/>
</dbReference>
<dbReference type="eggNOG" id="COG3203">
    <property type="taxonomic scope" value="Bacteria"/>
</dbReference>
<dbReference type="STRING" id="561230.PC1_1784"/>